<dbReference type="Proteomes" id="UP001153292">
    <property type="component" value="Chromosome 22"/>
</dbReference>
<evidence type="ECO:0000256" key="2">
    <source>
        <dbReference type="ARBA" id="ARBA00004673"/>
    </source>
</evidence>
<evidence type="ECO:0000256" key="4">
    <source>
        <dbReference type="ARBA" id="ARBA00022692"/>
    </source>
</evidence>
<evidence type="ECO:0000256" key="8">
    <source>
        <dbReference type="ARBA" id="ARBA00023136"/>
    </source>
</evidence>
<evidence type="ECO:0000256" key="5">
    <source>
        <dbReference type="ARBA" id="ARBA00022792"/>
    </source>
</evidence>
<dbReference type="PANTHER" id="PTHR48416:SF1">
    <property type="entry name" value="CYTOCHROME C OXIDASE SUBUNIT 6C"/>
    <property type="match status" value="1"/>
</dbReference>
<dbReference type="InterPro" id="IPR034884">
    <property type="entry name" value="Cytochrome_c_oxidase_VIc/VIIs"/>
</dbReference>
<keyword evidence="4 10" id="KW-0812">Transmembrane</keyword>
<comment type="similarity">
    <text evidence="3">Belongs to the cytochrome c oxidase subunit 6c family.</text>
</comment>
<feature type="region of interest" description="Disordered" evidence="9">
    <location>
        <begin position="1"/>
        <end position="22"/>
    </location>
</feature>
<proteinExistence type="inferred from homology"/>
<accession>A0ABN8B2H2</accession>
<evidence type="ECO:0000256" key="7">
    <source>
        <dbReference type="ARBA" id="ARBA00023128"/>
    </source>
</evidence>
<dbReference type="Gene3D" id="4.10.93.10">
    <property type="entry name" value="Mitochondrial cytochrome c oxidase subunit VIc/VIIs"/>
    <property type="match status" value="1"/>
</dbReference>
<comment type="subcellular location">
    <subcellularLocation>
        <location evidence="1">Mitochondrion inner membrane</location>
        <topology evidence="1">Single-pass membrane protein</topology>
    </subcellularLocation>
</comment>
<dbReference type="InterPro" id="IPR037169">
    <property type="entry name" value="Cytochrome_c_oxidase_VIc_sf"/>
</dbReference>
<dbReference type="Pfam" id="PF02937">
    <property type="entry name" value="COX6C"/>
    <property type="match status" value="1"/>
</dbReference>
<evidence type="ECO:0000313" key="11">
    <source>
        <dbReference type="EMBL" id="CAH0403207.1"/>
    </source>
</evidence>
<evidence type="ECO:0000256" key="3">
    <source>
        <dbReference type="ARBA" id="ARBA00007204"/>
    </source>
</evidence>
<feature type="transmembrane region" description="Helical" evidence="10">
    <location>
        <begin position="41"/>
        <end position="59"/>
    </location>
</feature>
<dbReference type="EMBL" id="OU963915">
    <property type="protein sequence ID" value="CAH0403207.1"/>
    <property type="molecule type" value="Genomic_DNA"/>
</dbReference>
<name>A0ABN8B2H2_CHISP</name>
<evidence type="ECO:0000256" key="9">
    <source>
        <dbReference type="SAM" id="MobiDB-lite"/>
    </source>
</evidence>
<reference evidence="11" key="1">
    <citation type="submission" date="2021-12" db="EMBL/GenBank/DDBJ databases">
        <authorList>
            <person name="King R."/>
        </authorList>
    </citation>
    <scope>NUCLEOTIDE SEQUENCE</scope>
</reference>
<dbReference type="InterPro" id="IPR051389">
    <property type="entry name" value="Cytochrome_c_oxidase_VIc"/>
</dbReference>
<gene>
    <name evidence="11" type="ORF">CHILSU_LOCUS6472</name>
</gene>
<organism evidence="11 12">
    <name type="scientific">Chilo suppressalis</name>
    <name type="common">Asiatic rice borer moth</name>
    <dbReference type="NCBI Taxonomy" id="168631"/>
    <lineage>
        <taxon>Eukaryota</taxon>
        <taxon>Metazoa</taxon>
        <taxon>Ecdysozoa</taxon>
        <taxon>Arthropoda</taxon>
        <taxon>Hexapoda</taxon>
        <taxon>Insecta</taxon>
        <taxon>Pterygota</taxon>
        <taxon>Neoptera</taxon>
        <taxon>Endopterygota</taxon>
        <taxon>Lepidoptera</taxon>
        <taxon>Glossata</taxon>
        <taxon>Ditrysia</taxon>
        <taxon>Pyraloidea</taxon>
        <taxon>Crambidae</taxon>
        <taxon>Crambinae</taxon>
        <taxon>Chilo</taxon>
    </lineage>
</organism>
<dbReference type="PANTHER" id="PTHR48416">
    <property type="entry name" value="CYTOCHROME C OXIDASE SUBUNIT 6C"/>
    <property type="match status" value="1"/>
</dbReference>
<evidence type="ECO:0008006" key="13">
    <source>
        <dbReference type="Google" id="ProtNLM"/>
    </source>
</evidence>
<comment type="pathway">
    <text evidence="2">Energy metabolism; oxidative phosphorylation.</text>
</comment>
<sequence>MSCPPPTPNPCTPTCPPPAPAPPCRTKPIMRGLHMAQTKSVLIQAILLSFSAGALWYYFGALPRRAAYKDYYAKGEFEDWADEMARKGIFQSVPKGSSHDKKHDK</sequence>
<evidence type="ECO:0000313" key="12">
    <source>
        <dbReference type="Proteomes" id="UP001153292"/>
    </source>
</evidence>
<keyword evidence="8 10" id="KW-0472">Membrane</keyword>
<keyword evidence="7" id="KW-0496">Mitochondrion</keyword>
<keyword evidence="5" id="KW-0999">Mitochondrion inner membrane</keyword>
<evidence type="ECO:0000256" key="10">
    <source>
        <dbReference type="SAM" id="Phobius"/>
    </source>
</evidence>
<evidence type="ECO:0000256" key="1">
    <source>
        <dbReference type="ARBA" id="ARBA00004434"/>
    </source>
</evidence>
<protein>
    <recommendedName>
        <fullName evidence="13">Mitochondrial cytochrome c oxidase subunit VIc/VIIs domain-containing protein</fullName>
    </recommendedName>
</protein>
<keyword evidence="6 10" id="KW-1133">Transmembrane helix</keyword>
<evidence type="ECO:0000256" key="6">
    <source>
        <dbReference type="ARBA" id="ARBA00022989"/>
    </source>
</evidence>
<dbReference type="SUPFAM" id="SSF81415">
    <property type="entry name" value="Mitochondrial cytochrome c oxidase subunit VIc"/>
    <property type="match status" value="1"/>
</dbReference>
<keyword evidence="12" id="KW-1185">Reference proteome</keyword>